<reference evidence="1" key="1">
    <citation type="submission" date="2020-11" db="EMBL/GenBank/DDBJ databases">
        <authorList>
            <person name="Tran Van P."/>
        </authorList>
    </citation>
    <scope>NUCLEOTIDE SEQUENCE</scope>
</reference>
<gene>
    <name evidence="1" type="ORF">TPSB3V08_LOCUS6895</name>
</gene>
<dbReference type="AlphaFoldDB" id="A0A7R9D7I0"/>
<proteinExistence type="predicted"/>
<accession>A0A7R9D7I0</accession>
<evidence type="ECO:0000313" key="1">
    <source>
        <dbReference type="EMBL" id="CAD7409550.1"/>
    </source>
</evidence>
<dbReference type="EMBL" id="OD004227">
    <property type="protein sequence ID" value="CAD7409550.1"/>
    <property type="molecule type" value="Genomic_DNA"/>
</dbReference>
<sequence length="76" mass="8475">MKSDLNEEYPPIWRIDGKTLLQKYEPFDQNGKTLYRNISTEDCDESPPNNNSFLKAVGGEGLSSLVLDRVNGPGDS</sequence>
<protein>
    <submittedName>
        <fullName evidence="1">Uncharacterized protein</fullName>
    </submittedName>
</protein>
<organism evidence="1">
    <name type="scientific">Timema poppense</name>
    <name type="common">Walking stick</name>
    <dbReference type="NCBI Taxonomy" id="170557"/>
    <lineage>
        <taxon>Eukaryota</taxon>
        <taxon>Metazoa</taxon>
        <taxon>Ecdysozoa</taxon>
        <taxon>Arthropoda</taxon>
        <taxon>Hexapoda</taxon>
        <taxon>Insecta</taxon>
        <taxon>Pterygota</taxon>
        <taxon>Neoptera</taxon>
        <taxon>Polyneoptera</taxon>
        <taxon>Phasmatodea</taxon>
        <taxon>Timematodea</taxon>
        <taxon>Timematoidea</taxon>
        <taxon>Timematidae</taxon>
        <taxon>Timema</taxon>
    </lineage>
</organism>
<name>A0A7R9D7I0_TIMPO</name>